<feature type="non-terminal residue" evidence="5">
    <location>
        <position position="201"/>
    </location>
</feature>
<dbReference type="GO" id="GO:0004817">
    <property type="term" value="F:cysteine-tRNA ligase activity"/>
    <property type="evidence" value="ECO:0007669"/>
    <property type="project" value="UniProtKB-EC"/>
</dbReference>
<dbReference type="GO" id="GO:0005524">
    <property type="term" value="F:ATP binding"/>
    <property type="evidence" value="ECO:0007669"/>
    <property type="project" value="UniProtKB-KW"/>
</dbReference>
<evidence type="ECO:0000256" key="2">
    <source>
        <dbReference type="ARBA" id="ARBA00022741"/>
    </source>
</evidence>
<dbReference type="InterPro" id="IPR014729">
    <property type="entry name" value="Rossmann-like_a/b/a_fold"/>
</dbReference>
<reference evidence="5" key="2">
    <citation type="journal article" date="2014" name="ISME J.">
        <title>Microbial stratification in low pH oxic and suboxic macroscopic growths along an acid mine drainage.</title>
        <authorList>
            <person name="Mendez-Garcia C."/>
            <person name="Mesa V."/>
            <person name="Sprenger R.R."/>
            <person name="Richter M."/>
            <person name="Diez M.S."/>
            <person name="Solano J."/>
            <person name="Bargiela R."/>
            <person name="Golyshina O.V."/>
            <person name="Manteca A."/>
            <person name="Ramos J.L."/>
            <person name="Gallego J.R."/>
            <person name="Llorente I."/>
            <person name="Martins Dos Santos V.A."/>
            <person name="Jensen O.N."/>
            <person name="Pelaez A.I."/>
            <person name="Sanchez J."/>
            <person name="Ferrer M."/>
        </authorList>
    </citation>
    <scope>NUCLEOTIDE SEQUENCE</scope>
</reference>
<dbReference type="EMBL" id="AUZX01010992">
    <property type="protein sequence ID" value="EQD45095.1"/>
    <property type="molecule type" value="Genomic_DNA"/>
</dbReference>
<sequence>WPSPWGPGRPGWHIEDTAITNRLLGPQYDLHGGGLDLKFPHHEAEIAQSEGATGLAPMVAFWMHSGLLTLKGEKMSKSLGNVTSLSSAIDAEGPEVLRFYYLNAHYRNPLDFDPAASFAEAREAYRRLREPLDRLEAGAREPGPRGGTELPEELAVAAVELEDRLDELMADDFRTRESIAELFGWGRRVLEWLESTAEPSP</sequence>
<accession>T1ASW5</accession>
<dbReference type="InterPro" id="IPR032678">
    <property type="entry name" value="tRNA-synt_1_cat_dom"/>
</dbReference>
<evidence type="ECO:0000256" key="3">
    <source>
        <dbReference type="ARBA" id="ARBA00022840"/>
    </source>
</evidence>
<keyword evidence="1 5" id="KW-0436">Ligase</keyword>
<dbReference type="PANTHER" id="PTHR10890:SF3">
    <property type="entry name" value="CYSTEINE--TRNA LIGASE, CYTOPLASMIC"/>
    <property type="match status" value="1"/>
</dbReference>
<dbReference type="AlphaFoldDB" id="T1ASW5"/>
<dbReference type="InterPro" id="IPR024909">
    <property type="entry name" value="Cys-tRNA/MSH_ligase"/>
</dbReference>
<feature type="non-terminal residue" evidence="5">
    <location>
        <position position="1"/>
    </location>
</feature>
<dbReference type="Gene3D" id="3.40.50.620">
    <property type="entry name" value="HUPs"/>
    <property type="match status" value="1"/>
</dbReference>
<dbReference type="SUPFAM" id="SSF52374">
    <property type="entry name" value="Nucleotidylyl transferase"/>
    <property type="match status" value="1"/>
</dbReference>
<proteinExistence type="predicted"/>
<dbReference type="Gene3D" id="1.20.120.640">
    <property type="entry name" value="Anticodon-binding domain of a subclass of class I aminoacyl-tRNA synthetases"/>
    <property type="match status" value="1"/>
</dbReference>
<dbReference type="EC" id="6.1.1.16" evidence="5"/>
<organism evidence="5">
    <name type="scientific">mine drainage metagenome</name>
    <dbReference type="NCBI Taxonomy" id="410659"/>
    <lineage>
        <taxon>unclassified sequences</taxon>
        <taxon>metagenomes</taxon>
        <taxon>ecological metagenomes</taxon>
    </lineage>
</organism>
<feature type="domain" description="tRNA synthetases class I catalytic" evidence="4">
    <location>
        <begin position="1"/>
        <end position="113"/>
    </location>
</feature>
<comment type="caution">
    <text evidence="5">The sequence shown here is derived from an EMBL/GenBank/DDBJ whole genome shotgun (WGS) entry which is preliminary data.</text>
</comment>
<dbReference type="Pfam" id="PF01406">
    <property type="entry name" value="tRNA-synt_1e"/>
    <property type="match status" value="1"/>
</dbReference>
<protein>
    <submittedName>
        <fullName evidence="5">Cysteinyl-tRNA synthetase</fullName>
        <ecNumber evidence="5">6.1.1.16</ecNumber>
    </submittedName>
</protein>
<name>T1ASW5_9ZZZZ</name>
<evidence type="ECO:0000259" key="4">
    <source>
        <dbReference type="Pfam" id="PF01406"/>
    </source>
</evidence>
<evidence type="ECO:0000313" key="5">
    <source>
        <dbReference type="EMBL" id="EQD45095.1"/>
    </source>
</evidence>
<dbReference type="PANTHER" id="PTHR10890">
    <property type="entry name" value="CYSTEINYL-TRNA SYNTHETASE"/>
    <property type="match status" value="1"/>
</dbReference>
<gene>
    <name evidence="5" type="ORF">B1A_14966</name>
</gene>
<keyword evidence="3" id="KW-0067">ATP-binding</keyword>
<dbReference type="GO" id="GO:0006423">
    <property type="term" value="P:cysteinyl-tRNA aminoacylation"/>
    <property type="evidence" value="ECO:0007669"/>
    <property type="project" value="TreeGrafter"/>
</dbReference>
<evidence type="ECO:0000256" key="1">
    <source>
        <dbReference type="ARBA" id="ARBA00022598"/>
    </source>
</evidence>
<reference evidence="5" key="1">
    <citation type="submission" date="2013-08" db="EMBL/GenBank/DDBJ databases">
        <authorList>
            <person name="Mendez C."/>
            <person name="Richter M."/>
            <person name="Ferrer M."/>
            <person name="Sanchez J."/>
        </authorList>
    </citation>
    <scope>NUCLEOTIDE SEQUENCE</scope>
</reference>
<dbReference type="GO" id="GO:0005829">
    <property type="term" value="C:cytosol"/>
    <property type="evidence" value="ECO:0007669"/>
    <property type="project" value="TreeGrafter"/>
</dbReference>
<keyword evidence="5" id="KW-0030">Aminoacyl-tRNA synthetase</keyword>
<keyword evidence="2" id="KW-0547">Nucleotide-binding</keyword>